<dbReference type="SUPFAM" id="SSF52047">
    <property type="entry name" value="RNI-like"/>
    <property type="match status" value="1"/>
</dbReference>
<dbReference type="AlphaFoldDB" id="A0AAQ4E5W1"/>
<dbReference type="Proteomes" id="UP001321473">
    <property type="component" value="Unassembled WGS sequence"/>
</dbReference>
<dbReference type="EMBL" id="JARKHS020021683">
    <property type="protein sequence ID" value="KAK8770080.1"/>
    <property type="molecule type" value="Genomic_DNA"/>
</dbReference>
<name>A0AAQ4E5W1_AMBAM</name>
<evidence type="ECO:0000313" key="1">
    <source>
        <dbReference type="EMBL" id="KAK8770080.1"/>
    </source>
</evidence>
<accession>A0AAQ4E5W1</accession>
<sequence length="560" mass="62482">MKNFFTPRRAQLVRELIFDNCITANPANVVHCARLCPNLTSLSCLSCCVDPAGIVSLLIAPQSSLERLVWSLYPPDMYPARYTNVRQLLERSPESRALSLRYMYLEVARHDAIPERVVPAILERCSALDDLHLHAVQSEHHGSIERFGTLVGEDYIKQLRSFTYSLEEPTSRQLESPYSRLAGKNQPNAVFKIAAALLGNVVVHMQPGDKVNCVFLPDVVQTPAAIWGFTQLVLAIKDPNRSSAEQLAAAARLHCWSELRHLAITAVPPDSVCQLPILRTNFEAPLRNLFAVCRGITALNLTSLHFSISVNCCEIVAANLPMLQELAVAPCSINFECSVERLAAGCTRLEELDVRVSRDGASGFCKTCALPLNIQQSSMAVLQERTELKRLSFCDIQRMPSLEFLRASRLVSLRLFTVSWGEDTSYLGIGELLCSSPNLRSFTYGNAKLDLGCPEFLREMSLAKHLRILTLYSEVHADISVVRELFRRLTFAMPRLEVLHLHFAMLTGGEVPLTWLAHERGPGTSPDARGDTVGNRPCTFCYRSTFIGLASPRNRRDARF</sequence>
<organism evidence="1 2">
    <name type="scientific">Amblyomma americanum</name>
    <name type="common">Lone star tick</name>
    <dbReference type="NCBI Taxonomy" id="6943"/>
    <lineage>
        <taxon>Eukaryota</taxon>
        <taxon>Metazoa</taxon>
        <taxon>Ecdysozoa</taxon>
        <taxon>Arthropoda</taxon>
        <taxon>Chelicerata</taxon>
        <taxon>Arachnida</taxon>
        <taxon>Acari</taxon>
        <taxon>Parasitiformes</taxon>
        <taxon>Ixodida</taxon>
        <taxon>Ixodoidea</taxon>
        <taxon>Ixodidae</taxon>
        <taxon>Amblyomminae</taxon>
        <taxon>Amblyomma</taxon>
    </lineage>
</organism>
<evidence type="ECO:0000313" key="2">
    <source>
        <dbReference type="Proteomes" id="UP001321473"/>
    </source>
</evidence>
<proteinExistence type="predicted"/>
<reference evidence="1 2" key="1">
    <citation type="journal article" date="2023" name="Arcadia Sci">
        <title>De novo assembly of a long-read Amblyomma americanum tick genome.</title>
        <authorList>
            <person name="Chou S."/>
            <person name="Poskanzer K.E."/>
            <person name="Rollins M."/>
            <person name="Thuy-Boun P.S."/>
        </authorList>
    </citation>
    <scope>NUCLEOTIDE SEQUENCE [LARGE SCALE GENOMIC DNA]</scope>
    <source>
        <strain evidence="1">F_SG_1</strain>
        <tissue evidence="1">Salivary glands</tissue>
    </source>
</reference>
<comment type="caution">
    <text evidence="1">The sequence shown here is derived from an EMBL/GenBank/DDBJ whole genome shotgun (WGS) entry which is preliminary data.</text>
</comment>
<protein>
    <submittedName>
        <fullName evidence="1">Uncharacterized protein</fullName>
    </submittedName>
</protein>
<keyword evidence="2" id="KW-1185">Reference proteome</keyword>
<dbReference type="InterPro" id="IPR032675">
    <property type="entry name" value="LRR_dom_sf"/>
</dbReference>
<gene>
    <name evidence="1" type="ORF">V5799_013457</name>
</gene>
<dbReference type="Gene3D" id="3.80.10.10">
    <property type="entry name" value="Ribonuclease Inhibitor"/>
    <property type="match status" value="2"/>
</dbReference>